<evidence type="ECO:0000256" key="7">
    <source>
        <dbReference type="ARBA" id="ARBA00023002"/>
    </source>
</evidence>
<dbReference type="PANTHER" id="PTHR11908:SF132">
    <property type="entry name" value="ALDEHYDE OXIDASE 1-RELATED"/>
    <property type="match status" value="1"/>
</dbReference>
<evidence type="ECO:0000259" key="12">
    <source>
        <dbReference type="Pfam" id="PF00111"/>
    </source>
</evidence>
<feature type="domain" description="[2Fe-2S]-binding" evidence="13">
    <location>
        <begin position="86"/>
        <end position="122"/>
    </location>
</feature>
<protein>
    <submittedName>
        <fullName evidence="14">Uncharacterized protein</fullName>
    </submittedName>
</protein>
<dbReference type="Gene3D" id="3.10.20.30">
    <property type="match status" value="1"/>
</dbReference>
<dbReference type="FunFam" id="3.10.20.30:FF:000012">
    <property type="entry name" value="Xanthine dehydrogenase/oxidase"/>
    <property type="match status" value="1"/>
</dbReference>
<sequence>MAIVFKVNGQECKIVDGEVSPDTSLNTYLRTRLCLTGTKFMCQEGGCGCCIVTIQGLQPVTQEPFTLAINSCLFLALSCHGLSVTTIEGLGSKKKGYHAIQERLANFDGSQCGYCSPGFVMNFS</sequence>
<organism evidence="14 15">
    <name type="scientific">Phlebotomus papatasi</name>
    <name type="common">Sandfly</name>
    <dbReference type="NCBI Taxonomy" id="29031"/>
    <lineage>
        <taxon>Eukaryota</taxon>
        <taxon>Metazoa</taxon>
        <taxon>Ecdysozoa</taxon>
        <taxon>Arthropoda</taxon>
        <taxon>Hexapoda</taxon>
        <taxon>Insecta</taxon>
        <taxon>Pterygota</taxon>
        <taxon>Neoptera</taxon>
        <taxon>Endopterygota</taxon>
        <taxon>Diptera</taxon>
        <taxon>Nematocera</taxon>
        <taxon>Psychodoidea</taxon>
        <taxon>Psychodidae</taxon>
        <taxon>Phlebotomus</taxon>
        <taxon>Phlebotomus</taxon>
    </lineage>
</organism>
<evidence type="ECO:0000256" key="10">
    <source>
        <dbReference type="ARBA" id="ARBA00023027"/>
    </source>
</evidence>
<dbReference type="InterPro" id="IPR012675">
    <property type="entry name" value="Beta-grasp_dom_sf"/>
</dbReference>
<dbReference type="InterPro" id="IPR001041">
    <property type="entry name" value="2Fe-2S_ferredoxin-type"/>
</dbReference>
<dbReference type="InterPro" id="IPR002888">
    <property type="entry name" value="2Fe-2S-bd"/>
</dbReference>
<keyword evidence="6" id="KW-0479">Metal-binding</keyword>
<evidence type="ECO:0000256" key="4">
    <source>
        <dbReference type="ARBA" id="ARBA00022505"/>
    </source>
</evidence>
<evidence type="ECO:0000256" key="9">
    <source>
        <dbReference type="ARBA" id="ARBA00023014"/>
    </source>
</evidence>
<comment type="cofactor">
    <cofactor evidence="2">
        <name>FAD</name>
        <dbReference type="ChEBI" id="CHEBI:57692"/>
    </cofactor>
</comment>
<dbReference type="AlphaFoldDB" id="A0A1B0DQ15"/>
<keyword evidence="4" id="KW-0500">Molybdenum</keyword>
<dbReference type="EMBL" id="AJVK01018723">
    <property type="status" value="NOT_ANNOTATED_CDS"/>
    <property type="molecule type" value="Genomic_DNA"/>
</dbReference>
<proteinExistence type="inferred from homology"/>
<evidence type="ECO:0000256" key="3">
    <source>
        <dbReference type="ARBA" id="ARBA00006849"/>
    </source>
</evidence>
<dbReference type="Pfam" id="PF01799">
    <property type="entry name" value="Fer2_2"/>
    <property type="match status" value="1"/>
</dbReference>
<evidence type="ECO:0000256" key="1">
    <source>
        <dbReference type="ARBA" id="ARBA00001924"/>
    </source>
</evidence>
<dbReference type="SUPFAM" id="SSF47741">
    <property type="entry name" value="CO dehydrogenase ISP C-domain like"/>
    <property type="match status" value="1"/>
</dbReference>
<keyword evidence="7" id="KW-0560">Oxidoreductase</keyword>
<evidence type="ECO:0000256" key="2">
    <source>
        <dbReference type="ARBA" id="ARBA00001974"/>
    </source>
</evidence>
<evidence type="ECO:0000313" key="15">
    <source>
        <dbReference type="Proteomes" id="UP000092462"/>
    </source>
</evidence>
<dbReference type="InterPro" id="IPR036010">
    <property type="entry name" value="2Fe-2S_ferredoxin-like_sf"/>
</dbReference>
<dbReference type="EnsemblMetazoa" id="PPAI010605-RA">
    <property type="protein sequence ID" value="PPAI010605-PA"/>
    <property type="gene ID" value="PPAI010605"/>
</dbReference>
<keyword evidence="8" id="KW-0408">Iron</keyword>
<evidence type="ECO:0000259" key="13">
    <source>
        <dbReference type="Pfam" id="PF01799"/>
    </source>
</evidence>
<dbReference type="VEuPathDB" id="VectorBase:PPAPM1_012093"/>
<dbReference type="InterPro" id="IPR016208">
    <property type="entry name" value="Ald_Oxase/xanthine_DH-like"/>
</dbReference>
<evidence type="ECO:0000256" key="6">
    <source>
        <dbReference type="ARBA" id="ARBA00022723"/>
    </source>
</evidence>
<evidence type="ECO:0000256" key="8">
    <source>
        <dbReference type="ARBA" id="ARBA00023004"/>
    </source>
</evidence>
<evidence type="ECO:0000256" key="5">
    <source>
        <dbReference type="ARBA" id="ARBA00022714"/>
    </source>
</evidence>
<comment type="cofactor">
    <cofactor evidence="1">
        <name>Mo-molybdopterin</name>
        <dbReference type="ChEBI" id="CHEBI:71302"/>
    </cofactor>
</comment>
<dbReference type="VEuPathDB" id="VectorBase:PPAI010605"/>
<keyword evidence="9" id="KW-0411">Iron-sulfur</keyword>
<comment type="similarity">
    <text evidence="3">Belongs to the xanthine dehydrogenase family.</text>
</comment>
<dbReference type="InterPro" id="IPR036884">
    <property type="entry name" value="2Fe-2S-bd_dom_sf"/>
</dbReference>
<comment type="cofactor">
    <cofactor evidence="11">
        <name>[2Fe-2S] cluster</name>
        <dbReference type="ChEBI" id="CHEBI:190135"/>
    </cofactor>
</comment>
<keyword evidence="15" id="KW-1185">Reference proteome</keyword>
<dbReference type="PANTHER" id="PTHR11908">
    <property type="entry name" value="XANTHINE DEHYDROGENASE"/>
    <property type="match status" value="1"/>
</dbReference>
<keyword evidence="10" id="KW-0520">NAD</keyword>
<dbReference type="GO" id="GO:0051537">
    <property type="term" value="F:2 iron, 2 sulfur cluster binding"/>
    <property type="evidence" value="ECO:0007669"/>
    <property type="project" value="UniProtKB-KW"/>
</dbReference>
<evidence type="ECO:0000256" key="11">
    <source>
        <dbReference type="ARBA" id="ARBA00034078"/>
    </source>
</evidence>
<dbReference type="GO" id="GO:0016491">
    <property type="term" value="F:oxidoreductase activity"/>
    <property type="evidence" value="ECO:0007669"/>
    <property type="project" value="UniProtKB-KW"/>
</dbReference>
<dbReference type="Pfam" id="PF00111">
    <property type="entry name" value="Fer2"/>
    <property type="match status" value="1"/>
</dbReference>
<dbReference type="SUPFAM" id="SSF54292">
    <property type="entry name" value="2Fe-2S ferredoxin-like"/>
    <property type="match status" value="1"/>
</dbReference>
<dbReference type="Gene3D" id="1.10.150.120">
    <property type="entry name" value="[2Fe-2S]-binding domain"/>
    <property type="match status" value="1"/>
</dbReference>
<evidence type="ECO:0000313" key="14">
    <source>
        <dbReference type="EnsemblMetazoa" id="PPAI010605-PA"/>
    </source>
</evidence>
<dbReference type="GO" id="GO:0005506">
    <property type="term" value="F:iron ion binding"/>
    <property type="evidence" value="ECO:0007669"/>
    <property type="project" value="InterPro"/>
</dbReference>
<accession>A0A1B0DQ15</accession>
<dbReference type="Proteomes" id="UP000092462">
    <property type="component" value="Unassembled WGS sequence"/>
</dbReference>
<reference evidence="14" key="1">
    <citation type="submission" date="2022-08" db="UniProtKB">
        <authorList>
            <consortium name="EnsemblMetazoa"/>
        </authorList>
    </citation>
    <scope>IDENTIFICATION</scope>
    <source>
        <strain evidence="14">Israel</strain>
    </source>
</reference>
<feature type="domain" description="2Fe-2S ferredoxin-type" evidence="12">
    <location>
        <begin position="18"/>
        <end position="58"/>
    </location>
</feature>
<name>A0A1B0DQ15_PHLPP</name>
<keyword evidence="5" id="KW-0001">2Fe-2S</keyword>